<evidence type="ECO:0000313" key="3">
    <source>
        <dbReference type="Proteomes" id="UP001391051"/>
    </source>
</evidence>
<proteinExistence type="predicted"/>
<sequence length="474" mass="52075">MNRADRRALEESQGLVGRRALGRTRSTRNRVGNNPDPGVETTEGAVGTTRSTHNRAGTNPRLRDETPEGEIPIAIEVSDEDVSMRSHTTTKAESVPDAQATAESPFEPEPEPEPLGHAETARQTNPILDTSSLGTEDELDVFATDNRPSTHGTQPTNIRTVRGRQFYEDFRCPQTGGCETARIEGSPPWKGYILLTLPPFSRGQPRRGYACKKEQLGIRLSKFESLRMLTSQGLAQYIRANGIPGIFWICPYTNLDPLLDDDHVNNPQRNTYTWMKLDGPNPPFVSRGVWNSVVRDEGQDRIDTHYQIAGQDPPLEPLPSSARASLQANGARLRSQTPADLRPEESGSGAAPRRPSQPQASRRQPRSAQAARSQPLPSVERPRGQQSRTGDEIQGQTSVHLRSGVPVFAQDRAGVTSVERRGTGPRTPATGDDGPPRASRPAATYAPQPQPETSLSRQSTQRDNDLENVNHPRI</sequence>
<name>A0ABR1QNB8_9PEZI</name>
<feature type="compositionally biased region" description="Polar residues" evidence="1">
    <location>
        <begin position="121"/>
        <end position="134"/>
    </location>
</feature>
<feature type="compositionally biased region" description="Basic and acidic residues" evidence="1">
    <location>
        <begin position="1"/>
        <end position="10"/>
    </location>
</feature>
<dbReference type="EMBL" id="JAQQWE010000003">
    <property type="protein sequence ID" value="KAK7959753.1"/>
    <property type="molecule type" value="Genomic_DNA"/>
</dbReference>
<feature type="compositionally biased region" description="Polar residues" evidence="1">
    <location>
        <begin position="322"/>
        <end position="338"/>
    </location>
</feature>
<gene>
    <name evidence="2" type="ORF">PG986_004607</name>
</gene>
<reference evidence="2 3" key="1">
    <citation type="submission" date="2023-01" db="EMBL/GenBank/DDBJ databases">
        <title>Analysis of 21 Apiospora genomes using comparative genomics revels a genus with tremendous synthesis potential of carbohydrate active enzymes and secondary metabolites.</title>
        <authorList>
            <person name="Sorensen T."/>
        </authorList>
    </citation>
    <scope>NUCLEOTIDE SEQUENCE [LARGE SCALE GENOMIC DNA]</scope>
    <source>
        <strain evidence="2 3">CBS 24483</strain>
    </source>
</reference>
<dbReference type="Proteomes" id="UP001391051">
    <property type="component" value="Unassembled WGS sequence"/>
</dbReference>
<comment type="caution">
    <text evidence="2">The sequence shown here is derived from an EMBL/GenBank/DDBJ whole genome shotgun (WGS) entry which is preliminary data.</text>
</comment>
<organism evidence="2 3">
    <name type="scientific">Apiospora aurea</name>
    <dbReference type="NCBI Taxonomy" id="335848"/>
    <lineage>
        <taxon>Eukaryota</taxon>
        <taxon>Fungi</taxon>
        <taxon>Dikarya</taxon>
        <taxon>Ascomycota</taxon>
        <taxon>Pezizomycotina</taxon>
        <taxon>Sordariomycetes</taxon>
        <taxon>Xylariomycetidae</taxon>
        <taxon>Amphisphaeriales</taxon>
        <taxon>Apiosporaceae</taxon>
        <taxon>Apiospora</taxon>
    </lineage>
</organism>
<evidence type="ECO:0000313" key="2">
    <source>
        <dbReference type="EMBL" id="KAK7959753.1"/>
    </source>
</evidence>
<dbReference type="GeneID" id="92073891"/>
<dbReference type="RefSeq" id="XP_066703456.1">
    <property type="nucleotide sequence ID" value="XM_066840829.1"/>
</dbReference>
<feature type="compositionally biased region" description="Low complexity" evidence="1">
    <location>
        <begin position="38"/>
        <end position="49"/>
    </location>
</feature>
<evidence type="ECO:0000256" key="1">
    <source>
        <dbReference type="SAM" id="MobiDB-lite"/>
    </source>
</evidence>
<feature type="region of interest" description="Disordered" evidence="1">
    <location>
        <begin position="1"/>
        <end position="135"/>
    </location>
</feature>
<keyword evidence="3" id="KW-1185">Reference proteome</keyword>
<protein>
    <submittedName>
        <fullName evidence="2">Uncharacterized protein</fullName>
    </submittedName>
</protein>
<feature type="region of interest" description="Disordered" evidence="1">
    <location>
        <begin position="309"/>
        <end position="474"/>
    </location>
</feature>
<feature type="compositionally biased region" description="Basic and acidic residues" evidence="1">
    <location>
        <begin position="460"/>
        <end position="474"/>
    </location>
</feature>
<feature type="compositionally biased region" description="Low complexity" evidence="1">
    <location>
        <begin position="350"/>
        <end position="375"/>
    </location>
</feature>
<feature type="compositionally biased region" description="Polar residues" evidence="1">
    <location>
        <begin position="384"/>
        <end position="400"/>
    </location>
</feature>
<accession>A0ABR1QNB8</accession>